<accession>A0A4R1HML5</accession>
<dbReference type="Gene3D" id="3.40.50.2300">
    <property type="match status" value="2"/>
</dbReference>
<dbReference type="GO" id="GO:0003677">
    <property type="term" value="F:DNA binding"/>
    <property type="evidence" value="ECO:0007669"/>
    <property type="project" value="InterPro"/>
</dbReference>
<dbReference type="GO" id="GO:0006355">
    <property type="term" value="P:regulation of DNA-templated transcription"/>
    <property type="evidence" value="ECO:0007669"/>
    <property type="project" value="InterPro"/>
</dbReference>
<evidence type="ECO:0000313" key="4">
    <source>
        <dbReference type="EMBL" id="TCK21805.1"/>
    </source>
</evidence>
<dbReference type="SUPFAM" id="SSF46894">
    <property type="entry name" value="C-terminal effector domain of the bipartite response regulators"/>
    <property type="match status" value="1"/>
</dbReference>
<dbReference type="PRINTS" id="PR00038">
    <property type="entry name" value="HTHLUXR"/>
</dbReference>
<dbReference type="CDD" id="cd06170">
    <property type="entry name" value="LuxR_C_like"/>
    <property type="match status" value="1"/>
</dbReference>
<keyword evidence="5" id="KW-1185">Reference proteome</keyword>
<dbReference type="InterPro" id="IPR051010">
    <property type="entry name" value="BCAA_transport"/>
</dbReference>
<name>A0A4R1HML5_PSEEN</name>
<protein>
    <submittedName>
        <fullName evidence="4">Branched-chain amino acid transport system substrate-binding protein</fullName>
    </submittedName>
</protein>
<dbReference type="EMBL" id="SMFZ01000002">
    <property type="protein sequence ID" value="TCK21805.1"/>
    <property type="molecule type" value="Genomic_DNA"/>
</dbReference>
<dbReference type="Pfam" id="PF00196">
    <property type="entry name" value="GerE"/>
    <property type="match status" value="1"/>
</dbReference>
<evidence type="ECO:0000259" key="3">
    <source>
        <dbReference type="PROSITE" id="PS50043"/>
    </source>
</evidence>
<dbReference type="AlphaFoldDB" id="A0A4R1HML5"/>
<keyword evidence="2" id="KW-0732">Signal</keyword>
<evidence type="ECO:0000313" key="5">
    <source>
        <dbReference type="Proteomes" id="UP000295560"/>
    </source>
</evidence>
<feature type="domain" description="HTH luxR-type" evidence="3">
    <location>
        <begin position="82"/>
        <end position="147"/>
    </location>
</feature>
<evidence type="ECO:0000256" key="1">
    <source>
        <dbReference type="ARBA" id="ARBA00010062"/>
    </source>
</evidence>
<proteinExistence type="inferred from homology"/>
<dbReference type="InterPro" id="IPR028081">
    <property type="entry name" value="Leu-bd"/>
</dbReference>
<dbReference type="Pfam" id="PF13458">
    <property type="entry name" value="Peripla_BP_6"/>
    <property type="match status" value="1"/>
</dbReference>
<dbReference type="InterPro" id="IPR016032">
    <property type="entry name" value="Sig_transdc_resp-reg_C-effctor"/>
</dbReference>
<dbReference type="PROSITE" id="PS50043">
    <property type="entry name" value="HTH_LUXR_2"/>
    <property type="match status" value="1"/>
</dbReference>
<dbReference type="PANTHER" id="PTHR30483">
    <property type="entry name" value="LEUCINE-SPECIFIC-BINDING PROTEIN"/>
    <property type="match status" value="1"/>
</dbReference>
<organism evidence="4 5">
    <name type="scientific">Pseudonocardia endophytica</name>
    <dbReference type="NCBI Taxonomy" id="401976"/>
    <lineage>
        <taxon>Bacteria</taxon>
        <taxon>Bacillati</taxon>
        <taxon>Actinomycetota</taxon>
        <taxon>Actinomycetes</taxon>
        <taxon>Pseudonocardiales</taxon>
        <taxon>Pseudonocardiaceae</taxon>
        <taxon>Pseudonocardia</taxon>
    </lineage>
</organism>
<dbReference type="Proteomes" id="UP000295560">
    <property type="component" value="Unassembled WGS sequence"/>
</dbReference>
<dbReference type="PANTHER" id="PTHR30483:SF6">
    <property type="entry name" value="PERIPLASMIC BINDING PROTEIN OF ABC TRANSPORTER FOR NATURAL AMINO ACIDS"/>
    <property type="match status" value="1"/>
</dbReference>
<gene>
    <name evidence="4" type="ORF">EV378_5796</name>
</gene>
<dbReference type="SUPFAM" id="SSF53822">
    <property type="entry name" value="Periplasmic binding protein-like I"/>
    <property type="match status" value="1"/>
</dbReference>
<comment type="caution">
    <text evidence="4">The sequence shown here is derived from an EMBL/GenBank/DDBJ whole genome shotgun (WGS) entry which is preliminary data.</text>
</comment>
<reference evidence="4 5" key="1">
    <citation type="submission" date="2019-03" db="EMBL/GenBank/DDBJ databases">
        <title>Sequencing the genomes of 1000 actinobacteria strains.</title>
        <authorList>
            <person name="Klenk H.-P."/>
        </authorList>
    </citation>
    <scope>NUCLEOTIDE SEQUENCE [LARGE SCALE GENOMIC DNA]</scope>
    <source>
        <strain evidence="4 5">DSM 44969</strain>
    </source>
</reference>
<dbReference type="SMART" id="SM00421">
    <property type="entry name" value="HTH_LUXR"/>
    <property type="match status" value="1"/>
</dbReference>
<evidence type="ECO:0000256" key="2">
    <source>
        <dbReference type="ARBA" id="ARBA00022729"/>
    </source>
</evidence>
<sequence length="574" mass="60855">MWSGAAFTVQIRPDGGLGLADRGTHDDVPPELVALAAAMGRAELARCTFHWRVPLSGRLCRVVLEARSEHGFDHVVLSGEPVDELPARLSPRELEVLTMLVVGLSNAEIARDLGITQRTAATHVNHLMLKLDAPTRTAAATYALDTGLICVPLPGPAAHYAHLSVGRLVAATDAPVTRRPRVPAPRRELVVGAALPLSGRGSDDGREMVNGLRLAIEEINAAGGVRGRRIRAVVRDVEVSSGASVETAFGSLIRDGVDVLTSGYLAAQEIGHELAAASGIPYLHAATSGAMERMVSGDPARFGRVFQVCASDTGYAPRFVEFLTALRDSGEWVAPSHRLAVVVKHWHGVDFGIGRARVDAEAQGWELDVVPVTGTDDGWTRAIATAVREPAAAVMIGSFFVDDAAAAVTALRALGSTALPYGIYAPSVPAFRHCLGPLADGVVWATTTGTYSDAVGHGFARRYRDRFGVVPGRSHAGLAYDRMQRVARAWASCGDLSDGEGVAAHLRAEPYRGVNGTYNFDTPSQTALGIDDHGDPSLAQPQLVYQIQDGRQVIVGGGPFRTGSFRVPGYLACR</sequence>
<dbReference type="Gene3D" id="1.10.10.10">
    <property type="entry name" value="Winged helix-like DNA-binding domain superfamily/Winged helix DNA-binding domain"/>
    <property type="match status" value="1"/>
</dbReference>
<comment type="similarity">
    <text evidence="1">Belongs to the leucine-binding protein family.</text>
</comment>
<dbReference type="InterPro" id="IPR036388">
    <property type="entry name" value="WH-like_DNA-bd_sf"/>
</dbReference>
<dbReference type="RefSeq" id="WP_165922523.1">
    <property type="nucleotide sequence ID" value="NZ_SMFZ01000002.1"/>
</dbReference>
<dbReference type="InterPro" id="IPR000792">
    <property type="entry name" value="Tscrpt_reg_LuxR_C"/>
</dbReference>
<dbReference type="InterPro" id="IPR028082">
    <property type="entry name" value="Peripla_BP_I"/>
</dbReference>